<dbReference type="Gene3D" id="3.40.630.30">
    <property type="match status" value="1"/>
</dbReference>
<evidence type="ECO:0000313" key="2">
    <source>
        <dbReference type="EMBL" id="MBE9608347.1"/>
    </source>
</evidence>
<dbReference type="PROSITE" id="PS51186">
    <property type="entry name" value="GNAT"/>
    <property type="match status" value="1"/>
</dbReference>
<name>A0A8J7K196_9NEIS</name>
<dbReference type="PANTHER" id="PTHR43138">
    <property type="entry name" value="ACETYLTRANSFERASE, GNAT FAMILY"/>
    <property type="match status" value="1"/>
</dbReference>
<evidence type="ECO:0000259" key="1">
    <source>
        <dbReference type="PROSITE" id="PS51186"/>
    </source>
</evidence>
<keyword evidence="3" id="KW-1185">Reference proteome</keyword>
<gene>
    <name evidence="2" type="ORF">INR99_03200</name>
</gene>
<dbReference type="PANTHER" id="PTHR43138:SF1">
    <property type="entry name" value="N-ACETYLTRANSFERASE ACA1"/>
    <property type="match status" value="1"/>
</dbReference>
<comment type="caution">
    <text evidence="2">The sequence shown here is derived from an EMBL/GenBank/DDBJ whole genome shotgun (WGS) entry which is preliminary data.</text>
</comment>
<dbReference type="Pfam" id="PF00583">
    <property type="entry name" value="Acetyltransf_1"/>
    <property type="match status" value="1"/>
</dbReference>
<dbReference type="InterPro" id="IPR016181">
    <property type="entry name" value="Acyl_CoA_acyltransferase"/>
</dbReference>
<dbReference type="EMBL" id="JADFUA010000001">
    <property type="protein sequence ID" value="MBE9608347.1"/>
    <property type="molecule type" value="Genomic_DNA"/>
</dbReference>
<sequence>MSREILIRPFSESDWVELWPLLRDTFADGDTYAFDPASSEEAVRHAWITLPQATLVARAPDGQLLGTYYLKPNQTGLGGHVCNCGYVVSPAAQGQGVATRLCEHSQALARQHGFRAMQFNLVVATNTRAVRLWQHLGFSIVGTLPDAFRHARLGYVDAHVMYKPMV</sequence>
<dbReference type="SUPFAM" id="SSF55729">
    <property type="entry name" value="Acyl-CoA N-acyltransferases (Nat)"/>
    <property type="match status" value="1"/>
</dbReference>
<reference evidence="2 3" key="1">
    <citation type="submission" date="2020-10" db="EMBL/GenBank/DDBJ databases">
        <title>The genome sequence of Chitinilyticum litopenaei 4Y14.</title>
        <authorList>
            <person name="Liu Y."/>
        </authorList>
    </citation>
    <scope>NUCLEOTIDE SEQUENCE [LARGE SCALE GENOMIC DNA]</scope>
    <source>
        <strain evidence="2 3">4Y14</strain>
    </source>
</reference>
<protein>
    <submittedName>
        <fullName evidence="2">GNAT family N-acetyltransferase</fullName>
    </submittedName>
</protein>
<organism evidence="2 3">
    <name type="scientific">Chitinilyticum piscinae</name>
    <dbReference type="NCBI Taxonomy" id="2866724"/>
    <lineage>
        <taxon>Bacteria</taxon>
        <taxon>Pseudomonadati</taxon>
        <taxon>Pseudomonadota</taxon>
        <taxon>Betaproteobacteria</taxon>
        <taxon>Neisseriales</taxon>
        <taxon>Chitinibacteraceae</taxon>
        <taxon>Chitinilyticum</taxon>
    </lineage>
</organism>
<dbReference type="InterPro" id="IPR000182">
    <property type="entry name" value="GNAT_dom"/>
</dbReference>
<dbReference type="AlphaFoldDB" id="A0A8J7K196"/>
<dbReference type="GO" id="GO:0016747">
    <property type="term" value="F:acyltransferase activity, transferring groups other than amino-acyl groups"/>
    <property type="evidence" value="ECO:0007669"/>
    <property type="project" value="InterPro"/>
</dbReference>
<dbReference type="RefSeq" id="WP_194114838.1">
    <property type="nucleotide sequence ID" value="NZ_JADFUA010000001.1"/>
</dbReference>
<accession>A0A8J7K196</accession>
<feature type="domain" description="N-acetyltransferase" evidence="1">
    <location>
        <begin position="5"/>
        <end position="166"/>
    </location>
</feature>
<dbReference type="Proteomes" id="UP000604481">
    <property type="component" value="Unassembled WGS sequence"/>
</dbReference>
<dbReference type="InterPro" id="IPR052742">
    <property type="entry name" value="Mito_N-acetyltransferase"/>
</dbReference>
<proteinExistence type="predicted"/>
<evidence type="ECO:0000313" key="3">
    <source>
        <dbReference type="Proteomes" id="UP000604481"/>
    </source>
</evidence>
<dbReference type="CDD" id="cd04301">
    <property type="entry name" value="NAT_SF"/>
    <property type="match status" value="1"/>
</dbReference>